<gene>
    <name evidence="4" type="ORF">HMPREF9087_1292</name>
</gene>
<name>F0EIK4_ENTCA</name>
<dbReference type="AlphaFoldDB" id="F0EIK4"/>
<reference evidence="4 5" key="1">
    <citation type="submission" date="2011-01" db="EMBL/GenBank/DDBJ databases">
        <authorList>
            <person name="Muzny D."/>
            <person name="Qin X."/>
            <person name="Deng J."/>
            <person name="Jiang H."/>
            <person name="Liu Y."/>
            <person name="Qu J."/>
            <person name="Song X.-Z."/>
            <person name="Zhang L."/>
            <person name="Thornton R."/>
            <person name="Coyle M."/>
            <person name="Francisco L."/>
            <person name="Jackson L."/>
            <person name="Javaid M."/>
            <person name="Korchina V."/>
            <person name="Kovar C."/>
            <person name="Mata R."/>
            <person name="Mathew T."/>
            <person name="Ngo R."/>
            <person name="Nguyen L."/>
            <person name="Nguyen N."/>
            <person name="Okwuonu G."/>
            <person name="Ongeri F."/>
            <person name="Pham C."/>
            <person name="Simmons D."/>
            <person name="Wilczek-Boney K."/>
            <person name="Hale W."/>
            <person name="Jakkamsetti A."/>
            <person name="Pham P."/>
            <person name="Ruth R."/>
            <person name="San Lucas F."/>
            <person name="Warren J."/>
            <person name="Zhang J."/>
            <person name="Zhao Z."/>
            <person name="Zhou C."/>
            <person name="Zhu D."/>
            <person name="Lee S."/>
            <person name="Bess C."/>
            <person name="Blankenburg K."/>
            <person name="Forbes L."/>
            <person name="Fu Q."/>
            <person name="Gubbala S."/>
            <person name="Hirani K."/>
            <person name="Jayaseelan J.C."/>
            <person name="Lara F."/>
            <person name="Munidasa M."/>
            <person name="Palculict T."/>
            <person name="Patil S."/>
            <person name="Pu L.-L."/>
            <person name="Saada N."/>
            <person name="Tang L."/>
            <person name="Weissenberger G."/>
            <person name="Zhu Y."/>
            <person name="Hemphill L."/>
            <person name="Shang Y."/>
            <person name="Youmans B."/>
            <person name="Ayvaz T."/>
            <person name="Ross M."/>
            <person name="Santibanez J."/>
            <person name="Aqrawi P."/>
            <person name="Gross S."/>
            <person name="Joshi V."/>
            <person name="Fowler G."/>
            <person name="Nazareth L."/>
            <person name="Reid J."/>
            <person name="Worley K."/>
            <person name="Petrosino J."/>
            <person name="Highlander S."/>
            <person name="Gibbs R."/>
        </authorList>
    </citation>
    <scope>NUCLEOTIDE SEQUENCE [LARGE SCALE GENOMIC DNA]</scope>
    <source>
        <strain evidence="4 5">ATCC 12755</strain>
    </source>
</reference>
<sequence length="226" mass="24769">MEESMKAVKNLFILIGLFLLSQVGMTVFSVVKIYYLEAGEPRIPAMMSYGLIALLLANIGLLMYLARKLGLATFDFGWSTKRNWLWIIGGFVLGRVVAVGGTMYLQHISDQEATANDALLGELFTGENPLLIFLLIAVAAPIMEEIVFRGGFIGLLFKKYPIVGIISSVAVFSIIHSVTNLVEFLIYGAMGLIMALIYVKTKRLETAIAMHFLNNALAAIAMILLG</sequence>
<dbReference type="InterPro" id="IPR003675">
    <property type="entry name" value="Rce1/LyrA-like_dom"/>
</dbReference>
<evidence type="ECO:0000259" key="3">
    <source>
        <dbReference type="Pfam" id="PF02517"/>
    </source>
</evidence>
<dbReference type="InterPro" id="IPR052710">
    <property type="entry name" value="CAAX_protease"/>
</dbReference>
<dbReference type="HOGENOM" id="CLU_079560_3_2_9"/>
<dbReference type="Pfam" id="PF02517">
    <property type="entry name" value="Rce1-like"/>
    <property type="match status" value="1"/>
</dbReference>
<evidence type="ECO:0000313" key="5">
    <source>
        <dbReference type="Proteomes" id="UP000004835"/>
    </source>
</evidence>
<dbReference type="EMBL" id="AEWT01000010">
    <property type="protein sequence ID" value="EGC69904.1"/>
    <property type="molecule type" value="Genomic_DNA"/>
</dbReference>
<feature type="transmembrane region" description="Helical" evidence="2">
    <location>
        <begin position="85"/>
        <end position="105"/>
    </location>
</feature>
<feature type="transmembrane region" description="Helical" evidence="2">
    <location>
        <begin position="160"/>
        <end position="178"/>
    </location>
</feature>
<organism evidence="4 5">
    <name type="scientific">Enterococcus casseliflavus ATCC 12755</name>
    <dbReference type="NCBI Taxonomy" id="888066"/>
    <lineage>
        <taxon>Bacteria</taxon>
        <taxon>Bacillati</taxon>
        <taxon>Bacillota</taxon>
        <taxon>Bacilli</taxon>
        <taxon>Lactobacillales</taxon>
        <taxon>Enterococcaceae</taxon>
        <taxon>Enterococcus</taxon>
    </lineage>
</organism>
<evidence type="ECO:0000256" key="2">
    <source>
        <dbReference type="SAM" id="Phobius"/>
    </source>
</evidence>
<feature type="transmembrane region" description="Helical" evidence="2">
    <location>
        <begin position="130"/>
        <end position="148"/>
    </location>
</feature>
<feature type="transmembrane region" description="Helical" evidence="2">
    <location>
        <begin position="208"/>
        <end position="225"/>
    </location>
</feature>
<dbReference type="GO" id="GO:0006508">
    <property type="term" value="P:proteolysis"/>
    <property type="evidence" value="ECO:0007669"/>
    <property type="project" value="UniProtKB-KW"/>
</dbReference>
<proteinExistence type="inferred from homology"/>
<keyword evidence="2" id="KW-1133">Transmembrane helix</keyword>
<feature type="transmembrane region" description="Helical" evidence="2">
    <location>
        <begin position="184"/>
        <end position="201"/>
    </location>
</feature>
<dbReference type="PANTHER" id="PTHR36435">
    <property type="entry name" value="SLR1288 PROTEIN"/>
    <property type="match status" value="1"/>
</dbReference>
<keyword evidence="2" id="KW-0812">Transmembrane</keyword>
<protein>
    <submittedName>
        <fullName evidence="4">CAAX amino terminal protease family protein</fullName>
    </submittedName>
</protein>
<keyword evidence="2" id="KW-0472">Membrane</keyword>
<feature type="transmembrane region" description="Helical" evidence="2">
    <location>
        <begin position="12"/>
        <end position="35"/>
    </location>
</feature>
<keyword evidence="4" id="KW-0645">Protease</keyword>
<feature type="domain" description="CAAX prenyl protease 2/Lysostaphin resistance protein A-like" evidence="3">
    <location>
        <begin position="128"/>
        <end position="217"/>
    </location>
</feature>
<comment type="caution">
    <text evidence="4">The sequence shown here is derived from an EMBL/GenBank/DDBJ whole genome shotgun (WGS) entry which is preliminary data.</text>
</comment>
<dbReference type="Proteomes" id="UP000004835">
    <property type="component" value="Unassembled WGS sequence"/>
</dbReference>
<comment type="similarity">
    <text evidence="1">Belongs to the UPF0177 family.</text>
</comment>
<dbReference type="GO" id="GO:0004175">
    <property type="term" value="F:endopeptidase activity"/>
    <property type="evidence" value="ECO:0007669"/>
    <property type="project" value="UniProtKB-ARBA"/>
</dbReference>
<dbReference type="PANTHER" id="PTHR36435:SF1">
    <property type="entry name" value="CAAX AMINO TERMINAL PROTEASE FAMILY PROTEIN"/>
    <property type="match status" value="1"/>
</dbReference>
<accession>F0EIK4</accession>
<evidence type="ECO:0000313" key="4">
    <source>
        <dbReference type="EMBL" id="EGC69904.1"/>
    </source>
</evidence>
<evidence type="ECO:0000256" key="1">
    <source>
        <dbReference type="ARBA" id="ARBA00009067"/>
    </source>
</evidence>
<keyword evidence="4" id="KW-0378">Hydrolase</keyword>
<feature type="transmembrane region" description="Helical" evidence="2">
    <location>
        <begin position="47"/>
        <end position="65"/>
    </location>
</feature>
<dbReference type="GO" id="GO:0080120">
    <property type="term" value="P:CAAX-box protein maturation"/>
    <property type="evidence" value="ECO:0007669"/>
    <property type="project" value="UniProtKB-ARBA"/>
</dbReference>